<organism evidence="1 2">
    <name type="scientific">Gymnopilus dilepis</name>
    <dbReference type="NCBI Taxonomy" id="231916"/>
    <lineage>
        <taxon>Eukaryota</taxon>
        <taxon>Fungi</taxon>
        <taxon>Dikarya</taxon>
        <taxon>Basidiomycota</taxon>
        <taxon>Agaricomycotina</taxon>
        <taxon>Agaricomycetes</taxon>
        <taxon>Agaricomycetidae</taxon>
        <taxon>Agaricales</taxon>
        <taxon>Agaricineae</taxon>
        <taxon>Hymenogastraceae</taxon>
        <taxon>Gymnopilus</taxon>
    </lineage>
</organism>
<evidence type="ECO:0000313" key="2">
    <source>
        <dbReference type="Proteomes" id="UP000284706"/>
    </source>
</evidence>
<dbReference type="Proteomes" id="UP000284706">
    <property type="component" value="Unassembled WGS sequence"/>
</dbReference>
<accession>A0A409W7K0</accession>
<gene>
    <name evidence="1" type="ORF">CVT26_001394</name>
</gene>
<comment type="caution">
    <text evidence="1">The sequence shown here is derived from an EMBL/GenBank/DDBJ whole genome shotgun (WGS) entry which is preliminary data.</text>
</comment>
<keyword evidence="2" id="KW-1185">Reference proteome</keyword>
<dbReference type="Gene3D" id="1.20.1280.50">
    <property type="match status" value="1"/>
</dbReference>
<dbReference type="AlphaFoldDB" id="A0A409W7K0"/>
<sequence>MNEGLSSSLGEELQDDFDFERTDRQLALLAEHITDLCVVHAHIGRIRNQHVYINRLPFEILARIFGFSVYRIEAEQEQPTVFPLILGRVCHRWRSVAWASPELWASFHCQILKTRCSAQALLLQEWLERSQQRPLSIRISFQNEDAWIESTDSSPAIIEAILPHCERWQSLDLILPKAWYDKLNEAQGRVSNLISLSIRSPGTKPPMLEFHTFETTTIRHFFASRYCLDDIYIRWDLLETVVLQHFTTREGVEAIRRCKNVISCRLTDLDDDDGIFPGYATNTSLRTLNVSVINYADLGALLDFLILPELDDLTVTLPNGHSFPLSTIEAFMRLSICPLKTITIEGVDIDDEDLADFIKDNDSIRTVRVKPSIY</sequence>
<reference evidence="1 2" key="1">
    <citation type="journal article" date="2018" name="Evol. Lett.">
        <title>Horizontal gene cluster transfer increased hallucinogenic mushroom diversity.</title>
        <authorList>
            <person name="Reynolds H.T."/>
            <person name="Vijayakumar V."/>
            <person name="Gluck-Thaler E."/>
            <person name="Korotkin H.B."/>
            <person name="Matheny P.B."/>
            <person name="Slot J.C."/>
        </authorList>
    </citation>
    <scope>NUCLEOTIDE SEQUENCE [LARGE SCALE GENOMIC DNA]</scope>
    <source>
        <strain evidence="1 2">SRW20</strain>
    </source>
</reference>
<evidence type="ECO:0000313" key="1">
    <source>
        <dbReference type="EMBL" id="PPQ74478.1"/>
    </source>
</evidence>
<dbReference type="InParanoid" id="A0A409W7K0"/>
<protein>
    <submittedName>
        <fullName evidence="1">Uncharacterized protein</fullName>
    </submittedName>
</protein>
<dbReference type="OrthoDB" id="3139566at2759"/>
<dbReference type="EMBL" id="NHYE01005337">
    <property type="protein sequence ID" value="PPQ74478.1"/>
    <property type="molecule type" value="Genomic_DNA"/>
</dbReference>
<proteinExistence type="predicted"/>
<name>A0A409W7K0_9AGAR</name>